<evidence type="ECO:0000313" key="2">
    <source>
        <dbReference type="EMBL" id="QHT05544.1"/>
    </source>
</evidence>
<dbReference type="SUPFAM" id="SSF49785">
    <property type="entry name" value="Galactose-binding domain-like"/>
    <property type="match status" value="1"/>
</dbReference>
<dbReference type="SUPFAM" id="SSF49842">
    <property type="entry name" value="TNF-like"/>
    <property type="match status" value="1"/>
</dbReference>
<dbReference type="EMBL" id="MN739457">
    <property type="protein sequence ID" value="QHT05544.1"/>
    <property type="molecule type" value="Genomic_DNA"/>
</dbReference>
<dbReference type="Gene3D" id="2.60.120.260">
    <property type="entry name" value="Galactose-binding domain-like"/>
    <property type="match status" value="1"/>
</dbReference>
<dbReference type="InterPro" id="IPR001073">
    <property type="entry name" value="C1q_dom"/>
</dbReference>
<dbReference type="AlphaFoldDB" id="A0A6C0CPE4"/>
<reference evidence="2" key="1">
    <citation type="journal article" date="2020" name="Nature">
        <title>Giant virus diversity and host interactions through global metagenomics.</title>
        <authorList>
            <person name="Schulz F."/>
            <person name="Roux S."/>
            <person name="Paez-Espino D."/>
            <person name="Jungbluth S."/>
            <person name="Walsh D.A."/>
            <person name="Denef V.J."/>
            <person name="McMahon K.D."/>
            <person name="Konstantinidis K.T."/>
            <person name="Eloe-Fadrosh E.A."/>
            <person name="Kyrpides N.C."/>
            <person name="Woyke T."/>
        </authorList>
    </citation>
    <scope>NUCLEOTIDE SEQUENCE</scope>
    <source>
        <strain evidence="2">GVMAG-M-3300021389-45</strain>
    </source>
</reference>
<organism evidence="2">
    <name type="scientific">viral metagenome</name>
    <dbReference type="NCBI Taxonomy" id="1070528"/>
    <lineage>
        <taxon>unclassified sequences</taxon>
        <taxon>metagenomes</taxon>
        <taxon>organismal metagenomes</taxon>
    </lineage>
</organism>
<proteinExistence type="predicted"/>
<dbReference type="InterPro" id="IPR013320">
    <property type="entry name" value="ConA-like_dom_sf"/>
</dbReference>
<protein>
    <recommendedName>
        <fullName evidence="1">C1q domain-containing protein</fullName>
    </recommendedName>
</protein>
<dbReference type="SUPFAM" id="SSF49899">
    <property type="entry name" value="Concanavalin A-like lectins/glucanases"/>
    <property type="match status" value="2"/>
</dbReference>
<evidence type="ECO:0000259" key="1">
    <source>
        <dbReference type="Pfam" id="PF00386"/>
    </source>
</evidence>
<dbReference type="Pfam" id="PF00386">
    <property type="entry name" value="C1q"/>
    <property type="match status" value="1"/>
</dbReference>
<dbReference type="InterPro" id="IPR008983">
    <property type="entry name" value="Tumour_necrosis_fac-like_dom"/>
</dbReference>
<dbReference type="InterPro" id="IPR008979">
    <property type="entry name" value="Galactose-bd-like_sf"/>
</dbReference>
<sequence>MSINNLNTYLNIKDSHLRVVSGNVYAQAMNIGGINVETAHGLQSVSDTGNVTSNTIQFSNAITGFVTTANAQIGRDLVVSGNTTVSTDLTVSANATVADTLTISEHLIASKEATITGNLHVTTIRSDSNVVTEYTGPHDRPLRKYPEVVMTANSDKGYVVSGSTRLDATGNYEYYKAFDNVISTGTTNWISASSTFDGSGDPTGTSNTFPGTSYRGEYCALKLPNAIKLDNFHIFSRGAAYSNPPKDLRIFGSNDGTTWTNMKQFQNLSFTGLGGLRLHVNDSNTYNEYAFFVEKITVSSGGATYCAIGELELYGHEEGSGSLDTALKSVYNVPATTGTQLEVYYDGQDYTSGTTVNDLALPANNGTLNGGVGFDTTYKAFTFDGSSSQNITSSALGFTGDQPHTFSFWIKDNVMNHPSTYVMHIGRTTHAASQNSSIEFRSDRIRWASYANDIDYPLTGITSNTWYHITGSYVGGGATPKNKSLYVNGKKFDDIGHNNQFSGWETTAGDPISFQSGAFVTLGSSTAIGSTHFNGSIANFRLFSKALNAGQVQELYDYQKDYFLGSKSQVTLYKGHLGVGVTEPSGQLELAGDERIQEYPPGPMDGYETLIPGHGVFCAYGEVPTDSVYLAGWPWWKVFDESESTAFHGKDRNYDSTTPFAFNGQTHEVKTKIVGGSEIRGEFVDLKCPYEIMVKSMKMNPREGLTTDVYLTRMPSKCIFVGSNDGTEYEILSSHSGIVYSGTAPYSANLTINATKPYKHIRLIITHLGGNGSDNGGVVNMGHLRFFGTPGPTTLDKGSLTLGRSLDVPRISRYDVDTETPRPEKLVVDFDTTVNSLPTDISGKGNHGTFNGDAKYSAPDKAFTGFPSSSSNYIKATLNGASGAYAHTQSYWINGADTTPRCAFTVGTNTGTYSYLYMWLNTSKWVMSVDGFGFQYVETIDDNRWYHITVTYDGGSVQDSYKFYLNGEYKTPTSVDNASSFNSLNLPSNPEVRIGRDDNVQWYNGMVSNPKIYSVALEPSEVKKLYRLGRTGRSMVISDTAVGIGKAPEAQLDVRGTGKFAGDLYLNEPPVLPQVIGFHAYSSTLNTFSGNSSITNQFDSTYYNYNSCYNTSTGIFTAPVTGLYGVELQLRTKGNYYCVFIEVKSASGADNALGGRYVINQCEQDVTTTNEHRNMAGFIWMEAGGTLKIRTSGGSGDLYVDTGSWSKYVAVLIHKTP</sequence>
<dbReference type="Pfam" id="PF13385">
    <property type="entry name" value="Laminin_G_3"/>
    <property type="match status" value="2"/>
</dbReference>
<feature type="domain" description="C1q" evidence="1">
    <location>
        <begin position="1087"/>
        <end position="1135"/>
    </location>
</feature>
<accession>A0A6C0CPE4</accession>
<dbReference type="Gene3D" id="2.60.120.200">
    <property type="match status" value="2"/>
</dbReference>
<dbReference type="Gene3D" id="2.60.120.40">
    <property type="match status" value="1"/>
</dbReference>
<name>A0A6C0CPE4_9ZZZZ</name>